<gene>
    <name evidence="1" type="ORF">JBS370_LOCUS42186</name>
</gene>
<dbReference type="InterPro" id="IPR043502">
    <property type="entry name" value="DNA/RNA_pol_sf"/>
</dbReference>
<dbReference type="Proteomes" id="UP000663836">
    <property type="component" value="Unassembled WGS sequence"/>
</dbReference>
<reference evidence="1" key="1">
    <citation type="submission" date="2021-02" db="EMBL/GenBank/DDBJ databases">
        <authorList>
            <person name="Nowell W R."/>
        </authorList>
    </citation>
    <scope>NUCLEOTIDE SEQUENCE</scope>
</reference>
<dbReference type="AlphaFoldDB" id="A0A820LLG0"/>
<dbReference type="EMBL" id="CAJOBD010053592">
    <property type="protein sequence ID" value="CAF4359376.1"/>
    <property type="molecule type" value="Genomic_DNA"/>
</dbReference>
<sequence>YSTLLTIINPSNSPRYLRKEIIIGIATYNNPESNNVADNENSIIPNSFNSPSQQINTITIPPPLPTIQQTISNLLFHIVDQTQHGLIQSLLFKFQSTFDTSKYTVAQTKLSHVIETYPHTPSVSKCYLSNPTSIAEMRLIINKLLEAGLIRESQSSYAAPA</sequence>
<name>A0A820LLG0_9BILA</name>
<comment type="caution">
    <text evidence="1">The sequence shown here is derived from an EMBL/GenBank/DDBJ whole genome shotgun (WGS) entry which is preliminary data.</text>
</comment>
<evidence type="ECO:0000313" key="1">
    <source>
        <dbReference type="EMBL" id="CAF4359376.1"/>
    </source>
</evidence>
<feature type="non-terminal residue" evidence="1">
    <location>
        <position position="161"/>
    </location>
</feature>
<dbReference type="SUPFAM" id="SSF56672">
    <property type="entry name" value="DNA/RNA polymerases"/>
    <property type="match status" value="1"/>
</dbReference>
<dbReference type="Gene3D" id="3.10.10.10">
    <property type="entry name" value="HIV Type 1 Reverse Transcriptase, subunit A, domain 1"/>
    <property type="match status" value="1"/>
</dbReference>
<feature type="non-terminal residue" evidence="1">
    <location>
        <position position="1"/>
    </location>
</feature>
<proteinExistence type="predicted"/>
<organism evidence="1 2">
    <name type="scientific">Rotaria sordida</name>
    <dbReference type="NCBI Taxonomy" id="392033"/>
    <lineage>
        <taxon>Eukaryota</taxon>
        <taxon>Metazoa</taxon>
        <taxon>Spiralia</taxon>
        <taxon>Gnathifera</taxon>
        <taxon>Rotifera</taxon>
        <taxon>Eurotatoria</taxon>
        <taxon>Bdelloidea</taxon>
        <taxon>Philodinida</taxon>
        <taxon>Philodinidae</taxon>
        <taxon>Rotaria</taxon>
    </lineage>
</organism>
<protein>
    <submittedName>
        <fullName evidence="1">Uncharacterized protein</fullName>
    </submittedName>
</protein>
<evidence type="ECO:0000313" key="2">
    <source>
        <dbReference type="Proteomes" id="UP000663836"/>
    </source>
</evidence>
<accession>A0A820LLG0</accession>